<gene>
    <name evidence="2" type="ORF">H9S92_21890</name>
</gene>
<comment type="caution">
    <text evidence="2">The sequence shown here is derived from an EMBL/GenBank/DDBJ whole genome shotgun (WGS) entry which is preliminary data.</text>
</comment>
<name>A0A923PSC1_9BACT</name>
<dbReference type="EMBL" id="JACSIT010000154">
    <property type="protein sequence ID" value="MBC6996841.1"/>
    <property type="molecule type" value="Genomic_DNA"/>
</dbReference>
<protein>
    <submittedName>
        <fullName evidence="2">Cupin domain-containing protein</fullName>
    </submittedName>
</protein>
<dbReference type="InterPro" id="IPR052535">
    <property type="entry name" value="Bacilysin_H2HPP_isomerase"/>
</dbReference>
<feature type="domain" description="Cupin type-2" evidence="1">
    <location>
        <begin position="35"/>
        <end position="100"/>
    </location>
</feature>
<dbReference type="InterPro" id="IPR011051">
    <property type="entry name" value="RmlC_Cupin_sf"/>
</dbReference>
<dbReference type="CDD" id="cd02238">
    <property type="entry name" value="cupin_KdgF"/>
    <property type="match status" value="1"/>
</dbReference>
<keyword evidence="3" id="KW-1185">Reference proteome</keyword>
<evidence type="ECO:0000259" key="1">
    <source>
        <dbReference type="Pfam" id="PF07883"/>
    </source>
</evidence>
<dbReference type="Gene3D" id="2.60.120.10">
    <property type="entry name" value="Jelly Rolls"/>
    <property type="match status" value="1"/>
</dbReference>
<dbReference type="Pfam" id="PF07883">
    <property type="entry name" value="Cupin_2"/>
    <property type="match status" value="1"/>
</dbReference>
<organism evidence="2 3">
    <name type="scientific">Neolewinella lacunae</name>
    <dbReference type="NCBI Taxonomy" id="1517758"/>
    <lineage>
        <taxon>Bacteria</taxon>
        <taxon>Pseudomonadati</taxon>
        <taxon>Bacteroidota</taxon>
        <taxon>Saprospiria</taxon>
        <taxon>Saprospirales</taxon>
        <taxon>Lewinellaceae</taxon>
        <taxon>Neolewinella</taxon>
    </lineage>
</organism>
<reference evidence="2" key="1">
    <citation type="submission" date="2020-08" db="EMBL/GenBank/DDBJ databases">
        <title>Lewinella bacteria from marine environments.</title>
        <authorList>
            <person name="Zhong Y."/>
        </authorList>
    </citation>
    <scope>NUCLEOTIDE SEQUENCE</scope>
    <source>
        <strain evidence="2">KCTC 42187</strain>
    </source>
</reference>
<sequence length="109" mass="11887">MSFYLNKVADLPRQEVFPGIVGHLVHTDHVSIGDFRIAAGTELPQHHHPHEQTSTVLAGQFRFDIGGEVRICGPGDVAVIPGNVSHGGVALTECHIIDVFAPVREDYRL</sequence>
<dbReference type="Proteomes" id="UP000650081">
    <property type="component" value="Unassembled WGS sequence"/>
</dbReference>
<dbReference type="RefSeq" id="WP_187468844.1">
    <property type="nucleotide sequence ID" value="NZ_JACSIT010000154.1"/>
</dbReference>
<dbReference type="InterPro" id="IPR013096">
    <property type="entry name" value="Cupin_2"/>
</dbReference>
<evidence type="ECO:0000313" key="3">
    <source>
        <dbReference type="Proteomes" id="UP000650081"/>
    </source>
</evidence>
<dbReference type="InterPro" id="IPR025499">
    <property type="entry name" value="KdgF"/>
</dbReference>
<proteinExistence type="predicted"/>
<accession>A0A923PSC1</accession>
<dbReference type="PIRSF" id="PIRSF029883">
    <property type="entry name" value="KdgF"/>
    <property type="match status" value="1"/>
</dbReference>
<dbReference type="PANTHER" id="PTHR40112">
    <property type="entry name" value="H2HPP ISOMERASE"/>
    <property type="match status" value="1"/>
</dbReference>
<evidence type="ECO:0000313" key="2">
    <source>
        <dbReference type="EMBL" id="MBC6996841.1"/>
    </source>
</evidence>
<dbReference type="SUPFAM" id="SSF51182">
    <property type="entry name" value="RmlC-like cupins"/>
    <property type="match status" value="1"/>
</dbReference>
<dbReference type="InterPro" id="IPR014710">
    <property type="entry name" value="RmlC-like_jellyroll"/>
</dbReference>
<dbReference type="PANTHER" id="PTHR40112:SF1">
    <property type="entry name" value="H2HPP ISOMERASE"/>
    <property type="match status" value="1"/>
</dbReference>
<dbReference type="AlphaFoldDB" id="A0A923PSC1"/>